<reference evidence="2" key="1">
    <citation type="submission" date="2023-10" db="EMBL/GenBank/DDBJ databases">
        <authorList>
            <person name="Chen Y."/>
            <person name="Shah S."/>
            <person name="Dougan E. K."/>
            <person name="Thang M."/>
            <person name="Chan C."/>
        </authorList>
    </citation>
    <scope>NUCLEOTIDE SEQUENCE [LARGE SCALE GENOMIC DNA]</scope>
</reference>
<protein>
    <submittedName>
        <fullName evidence="2">Uncharacterized protein</fullName>
    </submittedName>
</protein>
<feature type="compositionally biased region" description="Basic and acidic residues" evidence="1">
    <location>
        <begin position="225"/>
        <end position="245"/>
    </location>
</feature>
<feature type="region of interest" description="Disordered" evidence="1">
    <location>
        <begin position="1"/>
        <end position="35"/>
    </location>
</feature>
<proteinExistence type="predicted"/>
<gene>
    <name evidence="2" type="ORF">PCOR1329_LOCUS71019</name>
</gene>
<evidence type="ECO:0000313" key="3">
    <source>
        <dbReference type="Proteomes" id="UP001189429"/>
    </source>
</evidence>
<feature type="non-terminal residue" evidence="2">
    <location>
        <position position="421"/>
    </location>
</feature>
<feature type="compositionally biased region" description="Polar residues" evidence="1">
    <location>
        <begin position="21"/>
        <end position="32"/>
    </location>
</feature>
<name>A0ABN9WZ55_9DINO</name>
<feature type="region of interest" description="Disordered" evidence="1">
    <location>
        <begin position="110"/>
        <end position="146"/>
    </location>
</feature>
<comment type="caution">
    <text evidence="2">The sequence shown here is derived from an EMBL/GenBank/DDBJ whole genome shotgun (WGS) entry which is preliminary data.</text>
</comment>
<evidence type="ECO:0000313" key="2">
    <source>
        <dbReference type="EMBL" id="CAK0890928.1"/>
    </source>
</evidence>
<accession>A0ABN9WZ55</accession>
<feature type="region of interest" description="Disordered" evidence="1">
    <location>
        <begin position="225"/>
        <end position="249"/>
    </location>
</feature>
<feature type="non-terminal residue" evidence="2">
    <location>
        <position position="1"/>
    </location>
</feature>
<feature type="region of interest" description="Disordered" evidence="1">
    <location>
        <begin position="63"/>
        <end position="90"/>
    </location>
</feature>
<dbReference type="Proteomes" id="UP001189429">
    <property type="component" value="Unassembled WGS sequence"/>
</dbReference>
<feature type="compositionally biased region" description="Low complexity" evidence="1">
    <location>
        <begin position="68"/>
        <end position="90"/>
    </location>
</feature>
<keyword evidence="3" id="KW-1185">Reference proteome</keyword>
<organism evidence="2 3">
    <name type="scientific">Prorocentrum cordatum</name>
    <dbReference type="NCBI Taxonomy" id="2364126"/>
    <lineage>
        <taxon>Eukaryota</taxon>
        <taxon>Sar</taxon>
        <taxon>Alveolata</taxon>
        <taxon>Dinophyceae</taxon>
        <taxon>Prorocentrales</taxon>
        <taxon>Prorocentraceae</taxon>
        <taxon>Prorocentrum</taxon>
    </lineage>
</organism>
<dbReference type="EMBL" id="CAUYUJ010019404">
    <property type="protein sequence ID" value="CAK0890928.1"/>
    <property type="molecule type" value="Genomic_DNA"/>
</dbReference>
<sequence length="421" mass="47136">DIPKLGAAWSRSGRAPARTGDSGSQASGQTLGASPEEVQAAFSLVAAVTKARNDEELRRAAELDAVFGRARGVPGERGAPPAAAAAPPAAAAQLADAEGVAEAASQPLGAIEVEESAPSPPRRQGKRARIASSESPPPAQRSPDSRCFLDDADEDRFQVARVGEQTINAVKTHLDKMEESFLCEGNQMFERAQHCLHNTETMFMKLSDQKPDNCDELVKIMHEQKVARDKAKKEAGEGEPEDQRSEQQQADDNLDEYMDALKQNNFHFTLEGGSIMAGRWRRAKEADEQLRKDYDALKTARRSVKAAFRAKFAKKEYDEHIEERRYTEKLETIDTNKGEYLPLQRIAHKEGGGREGLRAAVNHCLRCLQMCDKWVWYDEWTRRIKFLYFVRGLSENFTRAWSMHQTWRSKRMLRDTASSGP</sequence>
<evidence type="ECO:0000256" key="1">
    <source>
        <dbReference type="SAM" id="MobiDB-lite"/>
    </source>
</evidence>